<sequence>MGTTALSVLQSSLGTLIGDSQGEYSSNYTGAINNASKEISSALFIPLDNMDLITGNILPPFIWATTATLDFYTEPTGTLLKNTDGAYIWNGSSSAKLTASGTDDTIYIDSDAYPRLLDLMDKTIDYKCWAYPVDAAADAFLTIYTVQKDGTAQTLNSTTTTYAGKKCLIELEDQSINDDIEHIAFRMRVNTTLQNVYFDMPRATGMTVREYLLPQDFQDGQLSSVGIQTSGYADDACDDLHPAAWDTVYDWEIVTEGVYKYLRLPAGYSNERRIRLKGYRRLETLSDDSDTASIEGEQVNLLLSYAAYKLFEVESQEIQYT</sequence>
<comment type="caution">
    <text evidence="1">The sequence shown here is derived from an EMBL/GenBank/DDBJ whole genome shotgun (WGS) entry which is preliminary data.</text>
</comment>
<reference evidence="1" key="1">
    <citation type="journal article" date="2015" name="Nature">
        <title>Complex archaea that bridge the gap between prokaryotes and eukaryotes.</title>
        <authorList>
            <person name="Spang A."/>
            <person name="Saw J.H."/>
            <person name="Jorgensen S.L."/>
            <person name="Zaremba-Niedzwiedzka K."/>
            <person name="Martijn J."/>
            <person name="Lind A.E."/>
            <person name="van Eijk R."/>
            <person name="Schleper C."/>
            <person name="Guy L."/>
            <person name="Ettema T.J."/>
        </authorList>
    </citation>
    <scope>NUCLEOTIDE SEQUENCE</scope>
</reference>
<feature type="non-terminal residue" evidence="1">
    <location>
        <position position="321"/>
    </location>
</feature>
<protein>
    <submittedName>
        <fullName evidence="1">Uncharacterized protein</fullName>
    </submittedName>
</protein>
<dbReference type="AlphaFoldDB" id="A0A0F8WWJ0"/>
<evidence type="ECO:0000313" key="1">
    <source>
        <dbReference type="EMBL" id="KKK61028.1"/>
    </source>
</evidence>
<organism evidence="1">
    <name type="scientific">marine sediment metagenome</name>
    <dbReference type="NCBI Taxonomy" id="412755"/>
    <lineage>
        <taxon>unclassified sequences</taxon>
        <taxon>metagenomes</taxon>
        <taxon>ecological metagenomes</taxon>
    </lineage>
</organism>
<accession>A0A0F8WWJ0</accession>
<gene>
    <name evidence="1" type="ORF">LCGC14_3018430</name>
</gene>
<name>A0A0F8WWJ0_9ZZZZ</name>
<proteinExistence type="predicted"/>
<dbReference type="EMBL" id="LAZR01062677">
    <property type="protein sequence ID" value="KKK61028.1"/>
    <property type="molecule type" value="Genomic_DNA"/>
</dbReference>